<protein>
    <recommendedName>
        <fullName evidence="8">Biotin transporter</fullName>
    </recommendedName>
</protein>
<dbReference type="PANTHER" id="PTHR34295:SF4">
    <property type="entry name" value="BIOTIN TRANSPORTER BIOY-RELATED"/>
    <property type="match status" value="1"/>
</dbReference>
<evidence type="ECO:0000256" key="4">
    <source>
        <dbReference type="ARBA" id="ARBA00022475"/>
    </source>
</evidence>
<evidence type="ECO:0000256" key="1">
    <source>
        <dbReference type="ARBA" id="ARBA00004651"/>
    </source>
</evidence>
<feature type="transmembrane region" description="Helical" evidence="9">
    <location>
        <begin position="81"/>
        <end position="102"/>
    </location>
</feature>
<dbReference type="Pfam" id="PF02632">
    <property type="entry name" value="BioY"/>
    <property type="match status" value="1"/>
</dbReference>
<sequence length="179" mass="18607">MTQNRTLSLILPAFGAAIIAALAQIIIPIGAVPITLQTFAVGLVAAVFKPREATLSAILYLILGAIGLPVFAGGGGGLQSFFGPSAGYLLAYPFFALVTSALTHAKTPIWKSFLAFVLGDALVFVGGILSLHFLGKMGWSAAVAVGLTPFIIPDLIKGLIVTLVTKPVLKALKSHSYFN</sequence>
<dbReference type="Proteomes" id="UP000509120">
    <property type="component" value="Chromosome"/>
</dbReference>
<keyword evidence="7 8" id="KW-0472">Membrane</keyword>
<evidence type="ECO:0000256" key="3">
    <source>
        <dbReference type="ARBA" id="ARBA00022448"/>
    </source>
</evidence>
<evidence type="ECO:0000256" key="5">
    <source>
        <dbReference type="ARBA" id="ARBA00022692"/>
    </source>
</evidence>
<evidence type="ECO:0000313" key="11">
    <source>
        <dbReference type="Proteomes" id="UP000509120"/>
    </source>
</evidence>
<feature type="transmembrane region" description="Helical" evidence="9">
    <location>
        <begin position="114"/>
        <end position="135"/>
    </location>
</feature>
<evidence type="ECO:0000256" key="9">
    <source>
        <dbReference type="SAM" id="Phobius"/>
    </source>
</evidence>
<keyword evidence="4 8" id="KW-1003">Cell membrane</keyword>
<feature type="transmembrane region" description="Helical" evidence="9">
    <location>
        <begin position="55"/>
        <end position="75"/>
    </location>
</feature>
<evidence type="ECO:0000256" key="7">
    <source>
        <dbReference type="ARBA" id="ARBA00023136"/>
    </source>
</evidence>
<evidence type="ECO:0000313" key="10">
    <source>
        <dbReference type="EMBL" id="CAD0154999.1"/>
    </source>
</evidence>
<proteinExistence type="inferred from homology"/>
<keyword evidence="6 9" id="KW-1133">Transmembrane helix</keyword>
<dbReference type="InterPro" id="IPR003784">
    <property type="entry name" value="BioY"/>
</dbReference>
<dbReference type="RefSeq" id="WP_014608145.1">
    <property type="nucleotide sequence ID" value="NZ_CAKMBF010000002.1"/>
</dbReference>
<name>A0AAN1ZTB2_STRTR</name>
<dbReference type="EMBL" id="LR822030">
    <property type="protein sequence ID" value="CAD0154999.1"/>
    <property type="molecule type" value="Genomic_DNA"/>
</dbReference>
<organism evidence="10 11">
    <name type="scientific">Streptococcus thermophilus</name>
    <dbReference type="NCBI Taxonomy" id="1308"/>
    <lineage>
        <taxon>Bacteria</taxon>
        <taxon>Bacillati</taxon>
        <taxon>Bacillota</taxon>
        <taxon>Bacilli</taxon>
        <taxon>Lactobacillales</taxon>
        <taxon>Streptococcaceae</taxon>
        <taxon>Streptococcus</taxon>
    </lineage>
</organism>
<dbReference type="GO" id="GO:0005886">
    <property type="term" value="C:plasma membrane"/>
    <property type="evidence" value="ECO:0007669"/>
    <property type="project" value="UniProtKB-SubCell"/>
</dbReference>
<gene>
    <name evidence="10" type="primary">bioY</name>
    <name evidence="10" type="ORF">STHERMO_0741</name>
</gene>
<keyword evidence="3 8" id="KW-0813">Transport</keyword>
<dbReference type="AlphaFoldDB" id="A0AAN1ZTB2"/>
<evidence type="ECO:0000256" key="8">
    <source>
        <dbReference type="PIRNR" id="PIRNR016661"/>
    </source>
</evidence>
<comment type="subcellular location">
    <subcellularLocation>
        <location evidence="1 8">Cell membrane</location>
        <topology evidence="1 8">Multi-pass membrane protein</topology>
    </subcellularLocation>
</comment>
<evidence type="ECO:0000256" key="2">
    <source>
        <dbReference type="ARBA" id="ARBA00010692"/>
    </source>
</evidence>
<dbReference type="GO" id="GO:0015225">
    <property type="term" value="F:biotin transmembrane transporter activity"/>
    <property type="evidence" value="ECO:0007669"/>
    <property type="project" value="UniProtKB-UniRule"/>
</dbReference>
<dbReference type="Gene3D" id="1.10.1760.20">
    <property type="match status" value="1"/>
</dbReference>
<accession>A0AAN1ZTB2</accession>
<reference evidence="10 11" key="1">
    <citation type="submission" date="2020-06" db="EMBL/GenBank/DDBJ databases">
        <authorList>
            <person name="Chuat V."/>
        </authorList>
    </citation>
    <scope>NUCLEOTIDE SEQUENCE [LARGE SCALE GENOMIC DNA]</scope>
    <source>
        <strain evidence="10">STH_CIRM_1046</strain>
    </source>
</reference>
<keyword evidence="5 9" id="KW-0812">Transmembrane</keyword>
<comment type="similarity">
    <text evidence="2 8">Belongs to the BioY family.</text>
</comment>
<evidence type="ECO:0000256" key="6">
    <source>
        <dbReference type="ARBA" id="ARBA00022989"/>
    </source>
</evidence>
<dbReference type="PIRSF" id="PIRSF016661">
    <property type="entry name" value="BioY"/>
    <property type="match status" value="1"/>
</dbReference>
<feature type="transmembrane region" description="Helical" evidence="9">
    <location>
        <begin position="141"/>
        <end position="164"/>
    </location>
</feature>
<dbReference type="PANTHER" id="PTHR34295">
    <property type="entry name" value="BIOTIN TRANSPORTER BIOY"/>
    <property type="match status" value="1"/>
</dbReference>